<evidence type="ECO:0000313" key="6">
    <source>
        <dbReference type="Proteomes" id="UP000315321"/>
    </source>
</evidence>
<dbReference type="SMART" id="SM00267">
    <property type="entry name" value="GGDEF"/>
    <property type="match status" value="1"/>
</dbReference>
<dbReference type="Pfam" id="PF00990">
    <property type="entry name" value="GGDEF"/>
    <property type="match status" value="1"/>
</dbReference>
<dbReference type="Gene3D" id="3.30.70.270">
    <property type="match status" value="1"/>
</dbReference>
<dbReference type="InterPro" id="IPR000160">
    <property type="entry name" value="GGDEF_dom"/>
</dbReference>
<dbReference type="PANTHER" id="PTHR44757">
    <property type="entry name" value="DIGUANYLATE CYCLASE DGCP"/>
    <property type="match status" value="1"/>
</dbReference>
<evidence type="ECO:0000259" key="2">
    <source>
        <dbReference type="PROSITE" id="PS50112"/>
    </source>
</evidence>
<dbReference type="Proteomes" id="UP000315321">
    <property type="component" value="Unassembled WGS sequence"/>
</dbReference>
<dbReference type="CDD" id="cd01949">
    <property type="entry name" value="GGDEF"/>
    <property type="match status" value="1"/>
</dbReference>
<feature type="domain" description="GGDEF" evidence="4">
    <location>
        <begin position="223"/>
        <end position="354"/>
    </location>
</feature>
<dbReference type="PANTHER" id="PTHR44757:SF2">
    <property type="entry name" value="BIOFILM ARCHITECTURE MAINTENANCE PROTEIN MBAA"/>
    <property type="match status" value="1"/>
</dbReference>
<feature type="domain" description="PAC" evidence="3">
    <location>
        <begin position="100"/>
        <end position="156"/>
    </location>
</feature>
<feature type="coiled-coil region" evidence="1">
    <location>
        <begin position="144"/>
        <end position="178"/>
    </location>
</feature>
<dbReference type="InterPro" id="IPR029787">
    <property type="entry name" value="Nucleotide_cyclase"/>
</dbReference>
<reference evidence="5 6" key="1">
    <citation type="submission" date="2019-07" db="EMBL/GenBank/DDBJ databases">
        <authorList>
            <person name="Grouzdev D.S."/>
        </authorList>
    </citation>
    <scope>NUCLEOTIDE SEQUENCE [LARGE SCALE GENOMIC DNA]</scope>
    <source>
        <strain evidence="5 6">3C</strain>
    </source>
</reference>
<organism evidence="5 6">
    <name type="scientific">Ancylobacter moscoviensis</name>
    <dbReference type="NCBI Taxonomy" id="2597768"/>
    <lineage>
        <taxon>Bacteria</taxon>
        <taxon>Pseudomonadati</taxon>
        <taxon>Pseudomonadota</taxon>
        <taxon>Alphaproteobacteria</taxon>
        <taxon>Hyphomicrobiales</taxon>
        <taxon>Xanthobacteraceae</taxon>
        <taxon>Ancylobacter</taxon>
    </lineage>
</organism>
<dbReference type="EMBL" id="VMBP01000005">
    <property type="protein sequence ID" value="TSJ61116.1"/>
    <property type="molecule type" value="Genomic_DNA"/>
</dbReference>
<protein>
    <submittedName>
        <fullName evidence="5">Diguanylate cyclase</fullName>
    </submittedName>
</protein>
<dbReference type="InterPro" id="IPR043128">
    <property type="entry name" value="Rev_trsase/Diguanyl_cyclase"/>
</dbReference>
<dbReference type="Pfam" id="PF13426">
    <property type="entry name" value="PAS_9"/>
    <property type="match status" value="1"/>
</dbReference>
<evidence type="ECO:0000259" key="4">
    <source>
        <dbReference type="PROSITE" id="PS50887"/>
    </source>
</evidence>
<dbReference type="NCBIfam" id="TIGR00254">
    <property type="entry name" value="GGDEF"/>
    <property type="match status" value="1"/>
</dbReference>
<accession>A0ABY3DNT6</accession>
<proteinExistence type="predicted"/>
<dbReference type="PROSITE" id="PS50112">
    <property type="entry name" value="PAS"/>
    <property type="match status" value="1"/>
</dbReference>
<dbReference type="InterPro" id="IPR000014">
    <property type="entry name" value="PAS"/>
</dbReference>
<sequence length="362" mass="39734">MWALGRGRCDASLHILETSGPMVISGAMYDGILQYMQGGVVVLDLQGYVRVFNPAAAHLLGVDSGHAIGQPFASLFFDHAANDDFSQAVLDAIYDPALQHARDLAFYREDGLIWLNVITSFLWASPAAGEAARKIGLVALFVDITQHKHAEQELRRNNQDLEERVRQRTQELADANHQLHERLAMQAEEQKQLSHLARHDALTGLPNRRLFGERLTDALAGAASFAIAYLDLDDFKSVNDTHGHEVGDWLIAAVVERLKTCLEPEDTLARVGGDEFALIIGDPKRAEAVMEAIIARVGEPYAYEDGTRLDIGASAGLALYPQAGDTVRSLIRVADAAMYDAKRAGRRTWRRAATRIDGELAG</sequence>
<dbReference type="InterPro" id="IPR000700">
    <property type="entry name" value="PAS-assoc_C"/>
</dbReference>
<dbReference type="InterPro" id="IPR035965">
    <property type="entry name" value="PAS-like_dom_sf"/>
</dbReference>
<comment type="caution">
    <text evidence="5">The sequence shown here is derived from an EMBL/GenBank/DDBJ whole genome shotgun (WGS) entry which is preliminary data.</text>
</comment>
<dbReference type="Gene3D" id="3.30.450.20">
    <property type="entry name" value="PAS domain"/>
    <property type="match status" value="1"/>
</dbReference>
<dbReference type="NCBIfam" id="TIGR00229">
    <property type="entry name" value="sensory_box"/>
    <property type="match status" value="1"/>
</dbReference>
<dbReference type="PROSITE" id="PS50887">
    <property type="entry name" value="GGDEF"/>
    <property type="match status" value="1"/>
</dbReference>
<keyword evidence="1" id="KW-0175">Coiled coil</keyword>
<evidence type="ECO:0000259" key="3">
    <source>
        <dbReference type="PROSITE" id="PS50113"/>
    </source>
</evidence>
<dbReference type="SMART" id="SM00091">
    <property type="entry name" value="PAS"/>
    <property type="match status" value="1"/>
</dbReference>
<evidence type="ECO:0000313" key="5">
    <source>
        <dbReference type="EMBL" id="TSJ61116.1"/>
    </source>
</evidence>
<keyword evidence="6" id="KW-1185">Reference proteome</keyword>
<gene>
    <name evidence="5" type="ORF">FO470_16395</name>
</gene>
<evidence type="ECO:0000256" key="1">
    <source>
        <dbReference type="SAM" id="Coils"/>
    </source>
</evidence>
<dbReference type="SUPFAM" id="SSF55073">
    <property type="entry name" value="Nucleotide cyclase"/>
    <property type="match status" value="1"/>
</dbReference>
<dbReference type="InterPro" id="IPR052155">
    <property type="entry name" value="Biofilm_reg_signaling"/>
</dbReference>
<dbReference type="CDD" id="cd00130">
    <property type="entry name" value="PAS"/>
    <property type="match status" value="1"/>
</dbReference>
<feature type="domain" description="PAS" evidence="2">
    <location>
        <begin position="25"/>
        <end position="70"/>
    </location>
</feature>
<dbReference type="SUPFAM" id="SSF55785">
    <property type="entry name" value="PYP-like sensor domain (PAS domain)"/>
    <property type="match status" value="1"/>
</dbReference>
<name>A0ABY3DNT6_9HYPH</name>
<dbReference type="PROSITE" id="PS50113">
    <property type="entry name" value="PAC"/>
    <property type="match status" value="1"/>
</dbReference>